<dbReference type="Pfam" id="PF03328">
    <property type="entry name" value="HpcH_HpaI"/>
    <property type="match status" value="1"/>
</dbReference>
<keyword evidence="3 5" id="KW-0460">Magnesium</keyword>
<feature type="domain" description="HpcH/HpaI aldolase/citrate lyase" evidence="6">
    <location>
        <begin position="3"/>
        <end position="203"/>
    </location>
</feature>
<feature type="binding site" evidence="5">
    <location>
        <position position="111"/>
    </location>
    <ligand>
        <name>Mg(2+)</name>
        <dbReference type="ChEBI" id="CHEBI:18420"/>
    </ligand>
</feature>
<dbReference type="PANTHER" id="PTHR32308:SF10">
    <property type="entry name" value="CITRATE LYASE SUBUNIT BETA"/>
    <property type="match status" value="1"/>
</dbReference>
<keyword evidence="2 5" id="KW-0479">Metal-binding</keyword>
<comment type="cofactor">
    <cofactor evidence="1">
        <name>Mg(2+)</name>
        <dbReference type="ChEBI" id="CHEBI:18420"/>
    </cofactor>
</comment>
<protein>
    <submittedName>
        <fullName evidence="7">CoA ester lyase</fullName>
    </submittedName>
</protein>
<evidence type="ECO:0000256" key="3">
    <source>
        <dbReference type="ARBA" id="ARBA00022842"/>
    </source>
</evidence>
<dbReference type="InterPro" id="IPR011206">
    <property type="entry name" value="Citrate_lyase_beta/mcl1/mcl2"/>
</dbReference>
<dbReference type="EMBL" id="QZDT01000001">
    <property type="protein sequence ID" value="NBJ91363.1"/>
    <property type="molecule type" value="Genomic_DNA"/>
</dbReference>
<dbReference type="PIRSF" id="PIRSF015582">
    <property type="entry name" value="Cit_lyase_B"/>
    <property type="match status" value="1"/>
</dbReference>
<dbReference type="GO" id="GO:0016829">
    <property type="term" value="F:lyase activity"/>
    <property type="evidence" value="ECO:0007669"/>
    <property type="project" value="UniProtKB-KW"/>
</dbReference>
<evidence type="ECO:0000259" key="6">
    <source>
        <dbReference type="Pfam" id="PF03328"/>
    </source>
</evidence>
<keyword evidence="8" id="KW-1185">Reference proteome</keyword>
<gene>
    <name evidence="7" type="ORF">D5281_01870</name>
</gene>
<keyword evidence="7" id="KW-0456">Lyase</keyword>
<dbReference type="InterPro" id="IPR040442">
    <property type="entry name" value="Pyrv_kinase-like_dom_sf"/>
</dbReference>
<dbReference type="Gene3D" id="3.20.20.60">
    <property type="entry name" value="Phosphoenolpyruvate-binding domains"/>
    <property type="match status" value="1"/>
</dbReference>
<dbReference type="GO" id="GO:0000287">
    <property type="term" value="F:magnesium ion binding"/>
    <property type="evidence" value="ECO:0007669"/>
    <property type="project" value="TreeGrafter"/>
</dbReference>
<dbReference type="AlphaFoldDB" id="A0A9X5BD07"/>
<dbReference type="InterPro" id="IPR015813">
    <property type="entry name" value="Pyrv/PenolPyrv_kinase-like_dom"/>
</dbReference>
<feature type="binding site" evidence="4">
    <location>
        <position position="111"/>
    </location>
    <ligand>
        <name>substrate</name>
    </ligand>
</feature>
<dbReference type="SUPFAM" id="SSF51621">
    <property type="entry name" value="Phosphoenolpyruvate/pyruvate domain"/>
    <property type="match status" value="1"/>
</dbReference>
<feature type="binding site" evidence="4">
    <location>
        <position position="62"/>
    </location>
    <ligand>
        <name>substrate</name>
    </ligand>
</feature>
<evidence type="ECO:0000256" key="1">
    <source>
        <dbReference type="ARBA" id="ARBA00001946"/>
    </source>
</evidence>
<sequence>MLRSFLFVPAKRHMLSKIKTFGADAYIIDLEDSIEIENKEKALNQTEIFLDEYSNNSQFFVRLNKESYDNEVKRLVRFSNVGFMLPKFDNIDFYDAFAHIWKERTVIAIIETPIGIVNIKKIANCKWINIMAFGAEDYTSITNMDNRPELLMYQKSRLVTYAKAYGKYVLDTPCFCLDDENTAIEEFKMAARMGFDGKLAITPKHIEYINKIFNLGKNNHEDIIEIINRFEKTGEAVQVIDGKVYENMHINKLKKQLDL</sequence>
<comment type="caution">
    <text evidence="7">The sequence shown here is derived from an EMBL/GenBank/DDBJ whole genome shotgun (WGS) entry which is preliminary data.</text>
</comment>
<dbReference type="OrthoDB" id="9786940at2"/>
<evidence type="ECO:0000256" key="5">
    <source>
        <dbReference type="PIRSR" id="PIRSR015582-2"/>
    </source>
</evidence>
<reference evidence="7" key="1">
    <citation type="submission" date="2018-09" db="EMBL/GenBank/DDBJ databases">
        <title>Murine metabolic-syndrome-specific gut microbial biobank.</title>
        <authorList>
            <person name="Liu C."/>
        </authorList>
    </citation>
    <scope>NUCLEOTIDE SEQUENCE</scope>
    <source>
        <strain evidence="7">D42-62</strain>
    </source>
</reference>
<proteinExistence type="predicted"/>
<dbReference type="PANTHER" id="PTHR32308">
    <property type="entry name" value="LYASE BETA SUBUNIT, PUTATIVE (AFU_ORTHOLOGUE AFUA_4G13030)-RELATED"/>
    <property type="match status" value="1"/>
</dbReference>
<accession>A0A9X5BD07</accession>
<evidence type="ECO:0000313" key="8">
    <source>
        <dbReference type="Proteomes" id="UP001154420"/>
    </source>
</evidence>
<evidence type="ECO:0000313" key="7">
    <source>
        <dbReference type="EMBL" id="NBJ91363.1"/>
    </source>
</evidence>
<feature type="binding site" evidence="5">
    <location>
        <position position="137"/>
    </location>
    <ligand>
        <name>Mg(2+)</name>
        <dbReference type="ChEBI" id="CHEBI:18420"/>
    </ligand>
</feature>
<name>A0A9X5BD07_9FIRM</name>
<dbReference type="RefSeq" id="WP_160558434.1">
    <property type="nucleotide sequence ID" value="NZ_QZDT01000001.1"/>
</dbReference>
<dbReference type="Proteomes" id="UP001154420">
    <property type="component" value="Unassembled WGS sequence"/>
</dbReference>
<organism evidence="7 8">
    <name type="scientific">Parablautia muri</name>
    <dbReference type="NCBI Taxonomy" id="2320879"/>
    <lineage>
        <taxon>Bacteria</taxon>
        <taxon>Bacillati</taxon>
        <taxon>Bacillota</taxon>
        <taxon>Clostridia</taxon>
        <taxon>Lachnospirales</taxon>
        <taxon>Lachnospiraceae</taxon>
        <taxon>Parablautia</taxon>
    </lineage>
</organism>
<dbReference type="InterPro" id="IPR005000">
    <property type="entry name" value="Aldolase/citrate-lyase_domain"/>
</dbReference>
<dbReference type="GO" id="GO:0006107">
    <property type="term" value="P:oxaloacetate metabolic process"/>
    <property type="evidence" value="ECO:0007669"/>
    <property type="project" value="TreeGrafter"/>
</dbReference>
<evidence type="ECO:0000256" key="4">
    <source>
        <dbReference type="PIRSR" id="PIRSR015582-1"/>
    </source>
</evidence>
<evidence type="ECO:0000256" key="2">
    <source>
        <dbReference type="ARBA" id="ARBA00022723"/>
    </source>
</evidence>